<protein>
    <submittedName>
        <fullName evidence="2">Phosphodiesterase</fullName>
    </submittedName>
</protein>
<dbReference type="STRING" id="1125411.W908_07690"/>
<dbReference type="InterPro" id="IPR006674">
    <property type="entry name" value="HD_domain"/>
</dbReference>
<dbReference type="NCBIfam" id="TIGR00277">
    <property type="entry name" value="HDIG"/>
    <property type="match status" value="1"/>
</dbReference>
<gene>
    <name evidence="2" type="ORF">W908_07690</name>
</gene>
<dbReference type="Pfam" id="PF01966">
    <property type="entry name" value="HD"/>
    <property type="match status" value="1"/>
</dbReference>
<dbReference type="Gene3D" id="1.10.3210.10">
    <property type="entry name" value="Hypothetical protein af1432"/>
    <property type="match status" value="1"/>
</dbReference>
<evidence type="ECO:0000313" key="3">
    <source>
        <dbReference type="Proteomes" id="UP000068905"/>
    </source>
</evidence>
<dbReference type="InterPro" id="IPR006675">
    <property type="entry name" value="HDIG_dom"/>
</dbReference>
<name>A0A0M4L6C3_9GAMM</name>
<dbReference type="Proteomes" id="UP000068905">
    <property type="component" value="Chromosome"/>
</dbReference>
<dbReference type="EMBL" id="CP006911">
    <property type="protein sequence ID" value="ALE02413.1"/>
    <property type="molecule type" value="Genomic_DNA"/>
</dbReference>
<feature type="domain" description="HD" evidence="1">
    <location>
        <begin position="32"/>
        <end position="104"/>
    </location>
</feature>
<accession>A0A0M4L6C3</accession>
<reference evidence="2 3" key="1">
    <citation type="journal article" date="2015" name="Genome Announc.">
        <title>Genome Sequence of 'Candidatus Thioglobus singularis' Strain PS1, a Mixotroph from the SUP05 Clade of Marine Gammaproteobacteria.</title>
        <authorList>
            <person name="Marshall K.T."/>
            <person name="Morris R.M."/>
        </authorList>
    </citation>
    <scope>NUCLEOTIDE SEQUENCE [LARGE SCALE GENOMIC DNA]</scope>
    <source>
        <strain evidence="2 3">PS1</strain>
    </source>
</reference>
<dbReference type="AlphaFoldDB" id="A0A0M4L6C3"/>
<dbReference type="PANTHER" id="PTHR40202">
    <property type="match status" value="1"/>
</dbReference>
<dbReference type="PATRIC" id="fig|1125411.7.peg.1516"/>
<evidence type="ECO:0000259" key="1">
    <source>
        <dbReference type="Pfam" id="PF01966"/>
    </source>
</evidence>
<dbReference type="InterPro" id="IPR052567">
    <property type="entry name" value="OP_Dioxygenase"/>
</dbReference>
<dbReference type="OrthoDB" id="823268at2"/>
<proteinExistence type="predicted"/>
<dbReference type="PANTHER" id="PTHR40202:SF1">
    <property type="entry name" value="HD DOMAIN-CONTAINING PROTEIN"/>
    <property type="match status" value="1"/>
</dbReference>
<dbReference type="SUPFAM" id="SSF109604">
    <property type="entry name" value="HD-domain/PDEase-like"/>
    <property type="match status" value="1"/>
</dbReference>
<evidence type="ECO:0000313" key="2">
    <source>
        <dbReference type="EMBL" id="ALE02413.1"/>
    </source>
</evidence>
<dbReference type="CDD" id="cd00077">
    <property type="entry name" value="HDc"/>
    <property type="match status" value="1"/>
</dbReference>
<keyword evidence="3" id="KW-1185">Reference proteome</keyword>
<dbReference type="InterPro" id="IPR003607">
    <property type="entry name" value="HD/PDEase_dom"/>
</dbReference>
<dbReference type="RefSeq" id="WP_053820609.1">
    <property type="nucleotide sequence ID" value="NZ_CP006911.1"/>
</dbReference>
<sequence>MTNTPEYILDLIEDIFERRGAESYLGEEVTMAQHMLQAAQCAEEAGADNSQIVAALLHDIGHYKNEIPESSLVKGINNFHEEAGANFLEEYFPASVVEPIRQHVSAKRYLCAVQPDYFELLSSASIHTLNLQGGPMSEYEVREFEKNDYLEQCVNLRHWDEEAKDPNKQCPPFSYYRSLIEAQLISNI</sequence>
<organism evidence="2 3">
    <name type="scientific">Candidatus Pseudothioglobus singularis PS1</name>
    <dbReference type="NCBI Taxonomy" id="1125411"/>
    <lineage>
        <taxon>Bacteria</taxon>
        <taxon>Pseudomonadati</taxon>
        <taxon>Pseudomonadota</taxon>
        <taxon>Gammaproteobacteria</taxon>
        <taxon>Candidatus Pseudothioglobaceae</taxon>
        <taxon>Candidatus Pseudothioglobus</taxon>
    </lineage>
</organism>
<dbReference type="KEGG" id="tsn:W908_07690"/>